<proteinExistence type="predicted"/>
<dbReference type="AlphaFoldDB" id="A0A1E1F5G5"/>
<dbReference type="Pfam" id="PF09684">
    <property type="entry name" value="Tail_P2_I"/>
    <property type="match status" value="1"/>
</dbReference>
<organism evidence="1 2">
    <name type="scientific">Sphingobium cloacae</name>
    <dbReference type="NCBI Taxonomy" id="120107"/>
    <lineage>
        <taxon>Bacteria</taxon>
        <taxon>Pseudomonadati</taxon>
        <taxon>Pseudomonadota</taxon>
        <taxon>Alphaproteobacteria</taxon>
        <taxon>Sphingomonadales</taxon>
        <taxon>Sphingomonadaceae</taxon>
        <taxon>Sphingobium</taxon>
    </lineage>
</organism>
<accession>A0A1E1F5G5</accession>
<dbReference type="RefSeq" id="WP_066519720.1">
    <property type="nucleotide sequence ID" value="NZ_AP017655.1"/>
</dbReference>
<protein>
    <submittedName>
        <fullName evidence="1">Phage tail protein</fullName>
    </submittedName>
</protein>
<dbReference type="InterPro" id="IPR006521">
    <property type="entry name" value="Tail_protein_I"/>
</dbReference>
<sequence length="395" mass="44083">MSAARDLLLPVGSTAFERAMAAAAALPFSRLSADEIAHFWNADLCPLPMLGHLAWQLSVDIWQDGWSESRKREVCRNALRLHRLKTTVAGIRAHLELVDADLLRVTRPPAKSWLHGALTAKELAAWRARLPQIRIYPFRLPSTADRRFYMARRGGWLDAGWLRPSRGAVLLGERAAFHDGGVDVPVRIERLDDGLVSRIFLKRHARRGRFVGAAWLQASMAARQVVTLRLDDAAPDFAAPAGMEPIDIRPLRVSEGRFAPRSLAFGGRFGGYLAQSHGPLMLFDCVYLHAPDRAPAMRKARSWYGVSRLGMSPYSAELKVRVPMRRPRQRAARWLGQGHVMAADLAPLHRAMEAVRVSKALRDTILIDTATRAPVRFGAGLKFGEFTFGENREIV</sequence>
<dbReference type="KEGG" id="sclo:SCLO_1027190"/>
<evidence type="ECO:0000313" key="1">
    <source>
        <dbReference type="EMBL" id="BAV65759.1"/>
    </source>
</evidence>
<keyword evidence="2" id="KW-1185">Reference proteome</keyword>
<gene>
    <name evidence="1" type="ORF">SCLO_1027190</name>
</gene>
<evidence type="ECO:0000313" key="2">
    <source>
        <dbReference type="Proteomes" id="UP000218272"/>
    </source>
</evidence>
<dbReference type="EMBL" id="AP017655">
    <property type="protein sequence ID" value="BAV65759.1"/>
    <property type="molecule type" value="Genomic_DNA"/>
</dbReference>
<reference evidence="1 2" key="1">
    <citation type="submission" date="2016-10" db="EMBL/GenBank/DDBJ databases">
        <title>Complete Genome Sequence of the Nonylphenol-Degrading Bacterium Sphingobium cloacae JCM 10874T.</title>
        <authorList>
            <person name="Ootsuka M."/>
            <person name="Nishizawa T."/>
            <person name="Ohta H."/>
        </authorList>
    </citation>
    <scope>NUCLEOTIDE SEQUENCE [LARGE SCALE GENOMIC DNA]</scope>
    <source>
        <strain evidence="1 2">JCM 10874</strain>
    </source>
</reference>
<dbReference type="NCBIfam" id="TIGR01634">
    <property type="entry name" value="tail_P2_I"/>
    <property type="match status" value="1"/>
</dbReference>
<dbReference type="Proteomes" id="UP000218272">
    <property type="component" value="Chromosome SCLO_1"/>
</dbReference>
<name>A0A1E1F5G5_9SPHN</name>